<keyword evidence="5" id="KW-1185">Reference proteome</keyword>
<dbReference type="GO" id="GO:0000976">
    <property type="term" value="F:transcription cis-regulatory region binding"/>
    <property type="evidence" value="ECO:0007669"/>
    <property type="project" value="TreeGrafter"/>
</dbReference>
<dbReference type="SUPFAM" id="SSF46689">
    <property type="entry name" value="Homeodomain-like"/>
    <property type="match status" value="1"/>
</dbReference>
<protein>
    <submittedName>
        <fullName evidence="4">TetR/AcrR family transcriptional regulator</fullName>
    </submittedName>
</protein>
<dbReference type="Pfam" id="PF00440">
    <property type="entry name" value="TetR_N"/>
    <property type="match status" value="1"/>
</dbReference>
<dbReference type="PROSITE" id="PS50977">
    <property type="entry name" value="HTH_TETR_2"/>
    <property type="match status" value="1"/>
</dbReference>
<dbReference type="InterPro" id="IPR041484">
    <property type="entry name" value="TetR_C_25"/>
</dbReference>
<dbReference type="Gene3D" id="1.10.357.10">
    <property type="entry name" value="Tetracycline Repressor, domain 2"/>
    <property type="match status" value="1"/>
</dbReference>
<organism evidence="4 5">
    <name type="scientific">Cellulomonas denverensis</name>
    <dbReference type="NCBI Taxonomy" id="264297"/>
    <lineage>
        <taxon>Bacteria</taxon>
        <taxon>Bacillati</taxon>
        <taxon>Actinomycetota</taxon>
        <taxon>Actinomycetes</taxon>
        <taxon>Micrococcales</taxon>
        <taxon>Cellulomonadaceae</taxon>
        <taxon>Cellulomonas</taxon>
    </lineage>
</organism>
<name>A0A7X6KTC7_9CELL</name>
<gene>
    <name evidence="4" type="ORF">HGA03_01955</name>
</gene>
<reference evidence="4 5" key="1">
    <citation type="submission" date="2020-04" db="EMBL/GenBank/DDBJ databases">
        <title>MicrobeNet Type strains.</title>
        <authorList>
            <person name="Nicholson A.C."/>
        </authorList>
    </citation>
    <scope>NUCLEOTIDE SEQUENCE [LARGE SCALE GENOMIC DNA]</scope>
    <source>
        <strain evidence="4 5">ATCC BAA-788</strain>
    </source>
</reference>
<dbReference type="InterPro" id="IPR050109">
    <property type="entry name" value="HTH-type_TetR-like_transc_reg"/>
</dbReference>
<sequence>MRSADDLTARARIRDAAMLRFARDGFGVGLRAIAEDAGVSPALVIHHFGSKDGLRAACDDEVLARIRHRKEQSLTVDSPREVMAELGDLTQYGPVFGYVVRSLATGGPVAAGFVDHMTEATREYLAAGERAGTVRPSRDPELRARYAVAQSVGLLQLTLIEAEAGRAPSPTLEPAAAFAHLAQWAVLPALELYTEAMLTDPGMLHAYLAQQEES</sequence>
<dbReference type="PANTHER" id="PTHR30055">
    <property type="entry name" value="HTH-TYPE TRANSCRIPTIONAL REGULATOR RUTR"/>
    <property type="match status" value="1"/>
</dbReference>
<dbReference type="GO" id="GO:0003700">
    <property type="term" value="F:DNA-binding transcription factor activity"/>
    <property type="evidence" value="ECO:0007669"/>
    <property type="project" value="TreeGrafter"/>
</dbReference>
<evidence type="ECO:0000256" key="1">
    <source>
        <dbReference type="ARBA" id="ARBA00023125"/>
    </source>
</evidence>
<evidence type="ECO:0000313" key="5">
    <source>
        <dbReference type="Proteomes" id="UP000581206"/>
    </source>
</evidence>
<dbReference type="PANTHER" id="PTHR30055:SF146">
    <property type="entry name" value="HTH-TYPE TRANSCRIPTIONAL DUAL REGULATOR CECR"/>
    <property type="match status" value="1"/>
</dbReference>
<dbReference type="PRINTS" id="PR00455">
    <property type="entry name" value="HTHTETR"/>
</dbReference>
<dbReference type="Proteomes" id="UP000581206">
    <property type="component" value="Unassembled WGS sequence"/>
</dbReference>
<dbReference type="RefSeq" id="WP_168628516.1">
    <property type="nucleotide sequence ID" value="NZ_BONL01000022.1"/>
</dbReference>
<dbReference type="InterPro" id="IPR001647">
    <property type="entry name" value="HTH_TetR"/>
</dbReference>
<dbReference type="AlphaFoldDB" id="A0A7X6KTC7"/>
<feature type="DNA-binding region" description="H-T-H motif" evidence="2">
    <location>
        <begin position="29"/>
        <end position="48"/>
    </location>
</feature>
<evidence type="ECO:0000313" key="4">
    <source>
        <dbReference type="EMBL" id="NKY21425.1"/>
    </source>
</evidence>
<dbReference type="SUPFAM" id="SSF48498">
    <property type="entry name" value="Tetracyclin repressor-like, C-terminal domain"/>
    <property type="match status" value="1"/>
</dbReference>
<proteinExistence type="predicted"/>
<comment type="caution">
    <text evidence="4">The sequence shown here is derived from an EMBL/GenBank/DDBJ whole genome shotgun (WGS) entry which is preliminary data.</text>
</comment>
<evidence type="ECO:0000259" key="3">
    <source>
        <dbReference type="PROSITE" id="PS50977"/>
    </source>
</evidence>
<dbReference type="InterPro" id="IPR036271">
    <property type="entry name" value="Tet_transcr_reg_TetR-rel_C_sf"/>
</dbReference>
<keyword evidence="1 2" id="KW-0238">DNA-binding</keyword>
<feature type="domain" description="HTH tetR-type" evidence="3">
    <location>
        <begin position="7"/>
        <end position="66"/>
    </location>
</feature>
<dbReference type="Pfam" id="PF17933">
    <property type="entry name" value="TetR_C_25"/>
    <property type="match status" value="1"/>
</dbReference>
<dbReference type="EMBL" id="JAAXOX010000001">
    <property type="protein sequence ID" value="NKY21425.1"/>
    <property type="molecule type" value="Genomic_DNA"/>
</dbReference>
<dbReference type="InterPro" id="IPR009057">
    <property type="entry name" value="Homeodomain-like_sf"/>
</dbReference>
<evidence type="ECO:0000256" key="2">
    <source>
        <dbReference type="PROSITE-ProRule" id="PRU00335"/>
    </source>
</evidence>
<accession>A0A7X6KTC7</accession>